<gene>
    <name evidence="1" type="ORF">N656DRAFT_510066</name>
</gene>
<evidence type="ECO:0000313" key="2">
    <source>
        <dbReference type="Proteomes" id="UP001302812"/>
    </source>
</evidence>
<protein>
    <submittedName>
        <fullName evidence="1">Uncharacterized protein</fullName>
    </submittedName>
</protein>
<proteinExistence type="predicted"/>
<dbReference type="GeneID" id="89934018"/>
<name>A0AAN6QC70_9PEZI</name>
<accession>A0AAN6QC70</accession>
<evidence type="ECO:0000313" key="1">
    <source>
        <dbReference type="EMBL" id="KAK4107463.1"/>
    </source>
</evidence>
<dbReference type="Proteomes" id="UP001302812">
    <property type="component" value="Unassembled WGS sequence"/>
</dbReference>
<reference evidence="1" key="2">
    <citation type="submission" date="2023-05" db="EMBL/GenBank/DDBJ databases">
        <authorList>
            <consortium name="Lawrence Berkeley National Laboratory"/>
            <person name="Steindorff A."/>
            <person name="Hensen N."/>
            <person name="Bonometti L."/>
            <person name="Westerberg I."/>
            <person name="Brannstrom I.O."/>
            <person name="Guillou S."/>
            <person name="Cros-Aarteil S."/>
            <person name="Calhoun S."/>
            <person name="Haridas S."/>
            <person name="Kuo A."/>
            <person name="Mondo S."/>
            <person name="Pangilinan J."/>
            <person name="Riley R."/>
            <person name="Labutti K."/>
            <person name="Andreopoulos B."/>
            <person name="Lipzen A."/>
            <person name="Chen C."/>
            <person name="Yanf M."/>
            <person name="Daum C."/>
            <person name="Ng V."/>
            <person name="Clum A."/>
            <person name="Ohm R."/>
            <person name="Martin F."/>
            <person name="Silar P."/>
            <person name="Natvig D."/>
            <person name="Lalanne C."/>
            <person name="Gautier V."/>
            <person name="Ament-Velasquez S.L."/>
            <person name="Kruys A."/>
            <person name="Hutchinson M.I."/>
            <person name="Powell A.J."/>
            <person name="Barry K."/>
            <person name="Miller A.N."/>
            <person name="Grigoriev I.V."/>
            <person name="Debuchy R."/>
            <person name="Gladieux P."/>
            <person name="Thoren M.H."/>
            <person name="Johannesson H."/>
        </authorList>
    </citation>
    <scope>NUCLEOTIDE SEQUENCE</scope>
    <source>
        <strain evidence="1">CBS 508.74</strain>
    </source>
</reference>
<dbReference type="AlphaFoldDB" id="A0AAN6QC70"/>
<dbReference type="EMBL" id="MU853373">
    <property type="protein sequence ID" value="KAK4107463.1"/>
    <property type="molecule type" value="Genomic_DNA"/>
</dbReference>
<comment type="caution">
    <text evidence="1">The sequence shown here is derived from an EMBL/GenBank/DDBJ whole genome shotgun (WGS) entry which is preliminary data.</text>
</comment>
<keyword evidence="2" id="KW-1185">Reference proteome</keyword>
<reference evidence="1" key="1">
    <citation type="journal article" date="2023" name="Mol. Phylogenet. Evol.">
        <title>Genome-scale phylogeny and comparative genomics of the fungal order Sordariales.</title>
        <authorList>
            <person name="Hensen N."/>
            <person name="Bonometti L."/>
            <person name="Westerberg I."/>
            <person name="Brannstrom I.O."/>
            <person name="Guillou S."/>
            <person name="Cros-Aarteil S."/>
            <person name="Calhoun S."/>
            <person name="Haridas S."/>
            <person name="Kuo A."/>
            <person name="Mondo S."/>
            <person name="Pangilinan J."/>
            <person name="Riley R."/>
            <person name="LaButti K."/>
            <person name="Andreopoulos B."/>
            <person name="Lipzen A."/>
            <person name="Chen C."/>
            <person name="Yan M."/>
            <person name="Daum C."/>
            <person name="Ng V."/>
            <person name="Clum A."/>
            <person name="Steindorff A."/>
            <person name="Ohm R.A."/>
            <person name="Martin F."/>
            <person name="Silar P."/>
            <person name="Natvig D.O."/>
            <person name="Lalanne C."/>
            <person name="Gautier V."/>
            <person name="Ament-Velasquez S.L."/>
            <person name="Kruys A."/>
            <person name="Hutchinson M.I."/>
            <person name="Powell A.J."/>
            <person name="Barry K."/>
            <person name="Miller A.N."/>
            <person name="Grigoriev I.V."/>
            <person name="Debuchy R."/>
            <person name="Gladieux P."/>
            <person name="Hiltunen Thoren M."/>
            <person name="Johannesson H."/>
        </authorList>
    </citation>
    <scope>NUCLEOTIDE SEQUENCE</scope>
    <source>
        <strain evidence="1">CBS 508.74</strain>
    </source>
</reference>
<dbReference type="RefSeq" id="XP_064665033.1">
    <property type="nucleotide sequence ID" value="XM_064809894.1"/>
</dbReference>
<sequence>MSKVIVLFKTPNTSAPIMKDPDDDILAKSPRVASRAHWLATTLVQRLRQTIYTGLIIRCSHCRTNRNTTRSRLVALLQ</sequence>
<organism evidence="1 2">
    <name type="scientific">Canariomyces notabilis</name>
    <dbReference type="NCBI Taxonomy" id="2074819"/>
    <lineage>
        <taxon>Eukaryota</taxon>
        <taxon>Fungi</taxon>
        <taxon>Dikarya</taxon>
        <taxon>Ascomycota</taxon>
        <taxon>Pezizomycotina</taxon>
        <taxon>Sordariomycetes</taxon>
        <taxon>Sordariomycetidae</taxon>
        <taxon>Sordariales</taxon>
        <taxon>Chaetomiaceae</taxon>
        <taxon>Canariomyces</taxon>
    </lineage>
</organism>